<dbReference type="InterPro" id="IPR006421">
    <property type="entry name" value="Glycogen_debranch_met"/>
</dbReference>
<feature type="domain" description="Glycogen debranching enzyme glucanotransferase" evidence="13">
    <location>
        <begin position="130"/>
        <end position="562"/>
    </location>
</feature>
<dbReference type="InterPro" id="IPR008928">
    <property type="entry name" value="6-hairpin_glycosidase_sf"/>
</dbReference>
<dbReference type="Proteomes" id="UP001176961">
    <property type="component" value="Unassembled WGS sequence"/>
</dbReference>
<dbReference type="GO" id="GO:0005737">
    <property type="term" value="C:cytoplasm"/>
    <property type="evidence" value="ECO:0007669"/>
    <property type="project" value="UniProtKB-SubCell"/>
</dbReference>
<evidence type="ECO:0000313" key="15">
    <source>
        <dbReference type="EMBL" id="CAJ0607324.1"/>
    </source>
</evidence>
<gene>
    <name evidence="15" type="ORF">CYNAS_LOCUS19307</name>
</gene>
<dbReference type="FunFam" id="3.20.20.80:FF:000206">
    <property type="entry name" value="Amylo-alpha-1, 6-glucosidase, 4-alpha-glucanotransferase b"/>
    <property type="match status" value="1"/>
</dbReference>
<dbReference type="GO" id="GO:0005980">
    <property type="term" value="P:glycogen catabolic process"/>
    <property type="evidence" value="ECO:0007669"/>
    <property type="project" value="InterPro"/>
</dbReference>
<dbReference type="GO" id="GO:0005978">
    <property type="term" value="P:glycogen biosynthetic process"/>
    <property type="evidence" value="ECO:0007669"/>
    <property type="project" value="UniProtKB-KW"/>
</dbReference>
<evidence type="ECO:0000256" key="6">
    <source>
        <dbReference type="ARBA" id="ARBA00012778"/>
    </source>
</evidence>
<keyword evidence="8" id="KW-0320">Glycogen biosynthesis</keyword>
<dbReference type="Pfam" id="PF14701">
    <property type="entry name" value="hDGE_amylase"/>
    <property type="match status" value="1"/>
</dbReference>
<dbReference type="SUPFAM" id="SSF51445">
    <property type="entry name" value="(Trans)glycosidases"/>
    <property type="match status" value="1"/>
</dbReference>
<dbReference type="EMBL" id="CATQJL010000316">
    <property type="protein sequence ID" value="CAJ0607324.1"/>
    <property type="molecule type" value="Genomic_DNA"/>
</dbReference>
<evidence type="ECO:0000256" key="7">
    <source>
        <dbReference type="ARBA" id="ARBA00020723"/>
    </source>
</evidence>
<dbReference type="GO" id="GO:0004134">
    <property type="term" value="F:4-alpha-glucanotransferase activity"/>
    <property type="evidence" value="ECO:0007669"/>
    <property type="project" value="UniProtKB-EC"/>
</dbReference>
<evidence type="ECO:0000256" key="1">
    <source>
        <dbReference type="ARBA" id="ARBA00000439"/>
    </source>
</evidence>
<dbReference type="InterPro" id="IPR032792">
    <property type="entry name" value="AGL_glucanoTrfase"/>
</dbReference>
<keyword evidence="9" id="KW-0511">Multifunctional enzyme</keyword>
<evidence type="ECO:0000256" key="5">
    <source>
        <dbReference type="ARBA" id="ARBA00012560"/>
    </source>
</evidence>
<evidence type="ECO:0000259" key="12">
    <source>
        <dbReference type="Pfam" id="PF06202"/>
    </source>
</evidence>
<dbReference type="PANTHER" id="PTHR10569">
    <property type="entry name" value="GLYCOGEN DEBRANCHING ENZYME"/>
    <property type="match status" value="1"/>
</dbReference>
<dbReference type="FunFam" id="3.20.20.80:FF:000070">
    <property type="entry name" value="GDB1p Glycogen debranching enzyme"/>
    <property type="match status" value="1"/>
</dbReference>
<evidence type="ECO:0000256" key="3">
    <source>
        <dbReference type="ARBA" id="ARBA00003530"/>
    </source>
</evidence>
<reference evidence="15" key="1">
    <citation type="submission" date="2023-07" db="EMBL/GenBank/DDBJ databases">
        <authorList>
            <consortium name="CYATHOMIX"/>
        </authorList>
    </citation>
    <scope>NUCLEOTIDE SEQUENCE</scope>
    <source>
        <strain evidence="15">N/A</strain>
    </source>
</reference>
<evidence type="ECO:0000313" key="16">
    <source>
        <dbReference type="Proteomes" id="UP001176961"/>
    </source>
</evidence>
<evidence type="ECO:0000256" key="4">
    <source>
        <dbReference type="ARBA" id="ARBA00004496"/>
    </source>
</evidence>
<evidence type="ECO:0000256" key="9">
    <source>
        <dbReference type="ARBA" id="ARBA00023268"/>
    </source>
</evidence>
<organism evidence="15 16">
    <name type="scientific">Cylicocyclus nassatus</name>
    <name type="common">Nematode worm</name>
    <dbReference type="NCBI Taxonomy" id="53992"/>
    <lineage>
        <taxon>Eukaryota</taxon>
        <taxon>Metazoa</taxon>
        <taxon>Ecdysozoa</taxon>
        <taxon>Nematoda</taxon>
        <taxon>Chromadorea</taxon>
        <taxon>Rhabditida</taxon>
        <taxon>Rhabditina</taxon>
        <taxon>Rhabditomorpha</taxon>
        <taxon>Strongyloidea</taxon>
        <taxon>Strongylidae</taxon>
        <taxon>Cylicocyclus</taxon>
    </lineage>
</organism>
<comment type="catalytic activity">
    <reaction evidence="2">
        <text>Hydrolysis of (1-&gt;6)-alpha-D-glucosidic branch linkages in glycogen phosphorylase limit dextrin.</text>
        <dbReference type="EC" id="3.2.1.33"/>
    </reaction>
</comment>
<dbReference type="PANTHER" id="PTHR10569:SF2">
    <property type="entry name" value="GLYCOGEN DEBRANCHING ENZYME"/>
    <property type="match status" value="1"/>
</dbReference>
<name>A0AA36MBZ4_CYLNA</name>
<dbReference type="NCBIfam" id="TIGR01531">
    <property type="entry name" value="glyc_debranch"/>
    <property type="match status" value="1"/>
</dbReference>
<sequence length="1500" mass="169941">MSRLSPEETFDKLASMLGDLPEMAEGNYPQVRIIVLERGEHLETIVRRMEKGHFVRFHRGSSLLGVDVEIRTTLTGHEPLNWTEGTDHLAAYCQVECTTAGSFKYTFTADGEECGSGYFLVMPTLATNGKRLPMDGIACQTHLTKLLGPLSCWEQRLRVSKESGYNMIHLTPVHELGVSDSAYSISNHHALIKTIHEPDRQVTMKDVSDFVTKVEREWEMLTVQDVVWNHAAKNAQWLMEHPECAYNCLNSPHLRPAYVVDRVYHHFGKEIGEGKWQYRGVPEVVDSVHHTNTIEYILRTEILPAIRLHEFFQVNVDECMRRFEEIARAGASSEILNENLPIQQDPEWRRFGSTVDFDKASKIFNRPRDDASSEEERIEKCIAAFRYHLNYLNEEAGKYAWEIVLAGLRAVMGHITYQRLADDGPKYGAVTQKHPLTTDYFLHLEDVTSWEQEEHLAYDPEKSKYLMAFNGWVMAYDPLKNFALPDSQVYLRRELVCWGDSVKLNYGDKPDDCPFLWNYMKEYSQECARVFHGLRIDNAHSTPIHVAEYLILAAREIRPDLYVFAELFTGSENKDNMFVNRLGISSLIREAQAAHDSHEQGRLVYKYGGDVVGAMIQRPTRYAPASNAHGLFLDQSHDNPTPIETRSVYDLLPTAAMVSMASCAVGSTRGYDELVRHAIHVVSEHRPYAKWGSETKFSTGIVEARRILNDLHVILAKAHYTEVFVDQMSPDVVGITRHNPVTHDTVVVVAHTAFNKHAINRDRVYLRHIPIGGVLEEILFEMRMDQVENETKPESDDYLLGLTNYKVSIRQRVLPDHAKMCVVHGEENGFIELTEFPSGSVIAFRIHLSHKARAAIATIRAVIAGNDELERELANVLETISLQDYNRLFFMTEEEEQASIGRGAYEIPGYGKLVYCGLQGLIPLLNWIREHNDLGHPLCGNLRDGTWLPDYIWSRMEKYEGLIFLSAFFSAILGHLTDVPYYLRPCYFEAIITYLYKQCRKALMKKLSASSNLTGSSSLVRALAVSSVSFVGHVSSAALAPLPKAIKLEDRYPSSLAAGLPHFAVGIWRNWGRDTFIALPGCLLRTGRFSDARNIIISYAGCLRHGLIPNLLAEGKGARYNCRDAVWFWLYSIERYVRLAPEGHEILKCPVLRIYPDDDVIYGEDAREQPLIDVMYEALSRHFAGIDFRERNAGFEIDEHMKEEGFNVKAYVDRNTGFIHGGNRWNCGTWMDKMGSSEKAGNRGEPATPRDGAAVELQALAYNILCAMAEWSNGGLISQSGVSHDSENWSWSEWAEKIKANFEPQFYLNEHDDSKHANRRNILKDTVGSSLGYSDYELRPNFTIALATAPTLVEPHKAWLALEAAREYLLGPLGIKTLDPSDWAYNGDYYNDDGCDKKTACGWNYHQGPEWVWVAGYYLRARLAIGNILGGSEWQSARKEVQSRLGNYYREIKKSAWSSLPELTNSNGNPCPASCSAQAWSVSCILEACLDYVNIASAPH</sequence>
<evidence type="ECO:0000256" key="2">
    <source>
        <dbReference type="ARBA" id="ARBA00000927"/>
    </source>
</evidence>
<dbReference type="InterPro" id="IPR017853">
    <property type="entry name" value="GH"/>
</dbReference>
<dbReference type="InterPro" id="IPR012341">
    <property type="entry name" value="6hp_glycosidase-like_sf"/>
</dbReference>
<dbReference type="Pfam" id="PF06202">
    <property type="entry name" value="GDE_C"/>
    <property type="match status" value="1"/>
</dbReference>
<feature type="domain" description="Glycogen debranching enzyme central" evidence="14">
    <location>
        <begin position="700"/>
        <end position="956"/>
    </location>
</feature>
<evidence type="ECO:0000256" key="8">
    <source>
        <dbReference type="ARBA" id="ARBA00023056"/>
    </source>
</evidence>
<dbReference type="SUPFAM" id="SSF48208">
    <property type="entry name" value="Six-hairpin glycosidases"/>
    <property type="match status" value="1"/>
</dbReference>
<dbReference type="Gene3D" id="1.50.10.10">
    <property type="match status" value="1"/>
</dbReference>
<comment type="similarity">
    <text evidence="10">Belongs to the glycogen debranching enzyme family.</text>
</comment>
<dbReference type="EC" id="2.4.1.25" evidence="5"/>
<dbReference type="Pfam" id="PF14702">
    <property type="entry name" value="hGDE_central"/>
    <property type="match status" value="1"/>
</dbReference>
<comment type="caution">
    <text evidence="15">The sequence shown here is derived from an EMBL/GenBank/DDBJ whole genome shotgun (WGS) entry which is preliminary data.</text>
</comment>
<comment type="subcellular location">
    <subcellularLocation>
        <location evidence="4">Cytoplasm</location>
    </subcellularLocation>
</comment>
<dbReference type="InterPro" id="IPR010401">
    <property type="entry name" value="AGL/Gdb1"/>
</dbReference>
<dbReference type="InterPro" id="IPR032790">
    <property type="entry name" value="GDE_C"/>
</dbReference>
<dbReference type="EC" id="3.2.1.33" evidence="6"/>
<dbReference type="GO" id="GO:0004135">
    <property type="term" value="F:amylo-alpha-1,6-glucosidase activity"/>
    <property type="evidence" value="ECO:0007669"/>
    <property type="project" value="UniProtKB-EC"/>
</dbReference>
<evidence type="ECO:0000259" key="13">
    <source>
        <dbReference type="Pfam" id="PF14701"/>
    </source>
</evidence>
<dbReference type="InterPro" id="IPR032788">
    <property type="entry name" value="AGL_central"/>
</dbReference>
<dbReference type="Gene3D" id="3.20.20.80">
    <property type="entry name" value="Glycosidases"/>
    <property type="match status" value="2"/>
</dbReference>
<comment type="function">
    <text evidence="3">Multifunctional enzyme acting as 1,4-alpha-D-glucan:1,4-alpha-D-glucan 4-alpha-D-glycosyltransferase and amylo-1,6-glucosidase in glycogen degradation.</text>
</comment>
<protein>
    <recommendedName>
        <fullName evidence="7">Glycogen debranching enzyme</fullName>
        <ecNumber evidence="5">2.4.1.25</ecNumber>
        <ecNumber evidence="6">3.2.1.33</ecNumber>
    </recommendedName>
    <alternativeName>
        <fullName evidence="11">Glycogen debrancher</fullName>
    </alternativeName>
</protein>
<proteinExistence type="inferred from homology"/>
<comment type="catalytic activity">
    <reaction evidence="1">
        <text>Transfers a segment of a (1-&gt;4)-alpha-D-glucan to a new position in an acceptor, which may be glucose or a (1-&gt;4)-alpha-D-glucan.</text>
        <dbReference type="EC" id="2.4.1.25"/>
    </reaction>
</comment>
<feature type="domain" description="Glycogen debranching enzyme C-terminal" evidence="12">
    <location>
        <begin position="1035"/>
        <end position="1487"/>
    </location>
</feature>
<evidence type="ECO:0000256" key="10">
    <source>
        <dbReference type="ARBA" id="ARBA00025780"/>
    </source>
</evidence>
<accession>A0AA36MBZ4</accession>
<dbReference type="CDD" id="cd11327">
    <property type="entry name" value="AmyAc_Glg_debranch_2"/>
    <property type="match status" value="1"/>
</dbReference>
<evidence type="ECO:0000259" key="14">
    <source>
        <dbReference type="Pfam" id="PF14702"/>
    </source>
</evidence>
<keyword evidence="16" id="KW-1185">Reference proteome</keyword>
<evidence type="ECO:0000256" key="11">
    <source>
        <dbReference type="ARBA" id="ARBA00031477"/>
    </source>
</evidence>